<keyword evidence="2" id="KW-0812">Transmembrane</keyword>
<dbReference type="EMBL" id="BAABKG010000002">
    <property type="protein sequence ID" value="GAA5146093.1"/>
    <property type="molecule type" value="Genomic_DNA"/>
</dbReference>
<evidence type="ECO:0000256" key="2">
    <source>
        <dbReference type="SAM" id="Phobius"/>
    </source>
</evidence>
<evidence type="ECO:0000313" key="4">
    <source>
        <dbReference type="EMBL" id="GAA5146093.1"/>
    </source>
</evidence>
<feature type="transmembrane region" description="Helical" evidence="2">
    <location>
        <begin position="271"/>
        <end position="297"/>
    </location>
</feature>
<accession>A0ABP9PG61</accession>
<organism evidence="4 5">
    <name type="scientific">Nocardioides marinquilinus</name>
    <dbReference type="NCBI Taxonomy" id="1210400"/>
    <lineage>
        <taxon>Bacteria</taxon>
        <taxon>Bacillati</taxon>
        <taxon>Actinomycetota</taxon>
        <taxon>Actinomycetes</taxon>
        <taxon>Propionibacteriales</taxon>
        <taxon>Nocardioidaceae</taxon>
        <taxon>Nocardioides</taxon>
    </lineage>
</organism>
<feature type="region of interest" description="Disordered" evidence="1">
    <location>
        <begin position="1"/>
        <end position="78"/>
    </location>
</feature>
<keyword evidence="2" id="KW-1133">Transmembrane helix</keyword>
<comment type="caution">
    <text evidence="4">The sequence shown here is derived from an EMBL/GenBank/DDBJ whole genome shotgun (WGS) entry which is preliminary data.</text>
</comment>
<dbReference type="InterPro" id="IPR025645">
    <property type="entry name" value="DUF4349"/>
</dbReference>
<protein>
    <submittedName>
        <fullName evidence="4">DUF4349 domain-containing protein</fullName>
    </submittedName>
</protein>
<proteinExistence type="predicted"/>
<sequence>MVALALAGCTGGENDSGDSDDASVASGSESAPRDGVDAYADAPAELAQDESVERASAGGDTAEREEPAVDTGLEPGRGTALVKTGRVSLRADDVDQTAFRVREILAGVNGQIGEERTEGNDEDGTSRTLLVLRVPVDTFDEVYDDLREIEGSTVVDSKADTEDVTTEVIDVDVRIAVQERSIDRISALLDRAGSLRGIVAIERELSRREADLASLQQQQDYLADQTAFSTLTVAIEQPPVEKAEEQVAFTPIAAPPPAGFGGGLVSGWEAFVGFGAGLLLVVGAVLPFAVVVALLAVPAWVLLRRRRAAAPADPAPTAGAAVS</sequence>
<gene>
    <name evidence="4" type="ORF">GCM10023340_16500</name>
</gene>
<feature type="domain" description="DUF4349" evidence="3">
    <location>
        <begin position="80"/>
        <end position="299"/>
    </location>
</feature>
<reference evidence="5" key="1">
    <citation type="journal article" date="2019" name="Int. J. Syst. Evol. Microbiol.">
        <title>The Global Catalogue of Microorganisms (GCM) 10K type strain sequencing project: providing services to taxonomists for standard genome sequencing and annotation.</title>
        <authorList>
            <consortium name="The Broad Institute Genomics Platform"/>
            <consortium name="The Broad Institute Genome Sequencing Center for Infectious Disease"/>
            <person name="Wu L."/>
            <person name="Ma J."/>
        </authorList>
    </citation>
    <scope>NUCLEOTIDE SEQUENCE [LARGE SCALE GENOMIC DNA]</scope>
    <source>
        <strain evidence="5">JCM 18459</strain>
    </source>
</reference>
<keyword evidence="5" id="KW-1185">Reference proteome</keyword>
<evidence type="ECO:0000259" key="3">
    <source>
        <dbReference type="Pfam" id="PF14257"/>
    </source>
</evidence>
<dbReference type="Proteomes" id="UP001500221">
    <property type="component" value="Unassembled WGS sequence"/>
</dbReference>
<keyword evidence="2" id="KW-0472">Membrane</keyword>
<evidence type="ECO:0000256" key="1">
    <source>
        <dbReference type="SAM" id="MobiDB-lite"/>
    </source>
</evidence>
<dbReference type="Pfam" id="PF14257">
    <property type="entry name" value="DUF4349"/>
    <property type="match status" value="1"/>
</dbReference>
<evidence type="ECO:0000313" key="5">
    <source>
        <dbReference type="Proteomes" id="UP001500221"/>
    </source>
</evidence>
<name>A0ABP9PG61_9ACTN</name>